<proteinExistence type="predicted"/>
<keyword evidence="2" id="KW-1185">Reference proteome</keyword>
<gene>
    <name evidence="1" type="ORF">FYJ50_07445</name>
</gene>
<evidence type="ECO:0000313" key="1">
    <source>
        <dbReference type="EMBL" id="MSS01925.1"/>
    </source>
</evidence>
<dbReference type="RefSeq" id="WP_154460656.1">
    <property type="nucleotide sequence ID" value="NZ_VUMM01000015.1"/>
</dbReference>
<name>A0A7X2T3Y5_9FIRM</name>
<dbReference type="EMBL" id="VUMM01000015">
    <property type="protein sequence ID" value="MSS01925.1"/>
    <property type="molecule type" value="Genomic_DNA"/>
</dbReference>
<reference evidence="1 2" key="1">
    <citation type="submission" date="2019-08" db="EMBL/GenBank/DDBJ databases">
        <title>In-depth cultivation of the pig gut microbiome towards novel bacterial diversity and tailored functional studies.</title>
        <authorList>
            <person name="Wylensek D."/>
            <person name="Hitch T.C.A."/>
            <person name="Clavel T."/>
        </authorList>
    </citation>
    <scope>NUCLEOTIDE SEQUENCE [LARGE SCALE GENOMIC DNA]</scope>
    <source>
        <strain evidence="1 2">LKV-178-WT-2G</strain>
    </source>
</reference>
<accession>A0A7X2T3Y5</accession>
<dbReference type="Proteomes" id="UP000470082">
    <property type="component" value="Unassembled WGS sequence"/>
</dbReference>
<comment type="caution">
    <text evidence="1">The sequence shown here is derived from an EMBL/GenBank/DDBJ whole genome shotgun (WGS) entry which is preliminary data.</text>
</comment>
<evidence type="ECO:0000313" key="2">
    <source>
        <dbReference type="Proteomes" id="UP000470082"/>
    </source>
</evidence>
<dbReference type="AlphaFoldDB" id="A0A7X2T3Y5"/>
<organism evidence="1 2">
    <name type="scientific">Floccifex porci</name>
    <dbReference type="NCBI Taxonomy" id="2606629"/>
    <lineage>
        <taxon>Bacteria</taxon>
        <taxon>Bacillati</taxon>
        <taxon>Bacillota</taxon>
        <taxon>Erysipelotrichia</taxon>
        <taxon>Erysipelotrichales</taxon>
        <taxon>Erysipelotrichaceae</taxon>
        <taxon>Floccifex</taxon>
    </lineage>
</organism>
<protein>
    <submittedName>
        <fullName evidence="1">Uncharacterized protein</fullName>
    </submittedName>
</protein>
<sequence length="90" mass="10911">MKLIFDQNTKEEALFYLSQQFSLNYILNLDSLYDYLSTIKEHFEIWIEKEPSEFKGILKVFKMAESNNSYLFIDQIVYRYCQDTRSDDIQ</sequence>